<evidence type="ECO:0000313" key="1">
    <source>
        <dbReference type="EMBL" id="GJJ74768.1"/>
    </source>
</evidence>
<proteinExistence type="predicted"/>
<keyword evidence="2" id="KW-1185">Reference proteome</keyword>
<gene>
    <name evidence="1" type="ORF">EMPS_07126</name>
</gene>
<name>A0A9P3LY56_9FUNG</name>
<comment type="caution">
    <text evidence="1">The sequence shown here is derived from an EMBL/GenBank/DDBJ whole genome shotgun (WGS) entry which is preliminary data.</text>
</comment>
<accession>A0A9P3LY56</accession>
<dbReference type="EMBL" id="BQFW01000009">
    <property type="protein sequence ID" value="GJJ74768.1"/>
    <property type="molecule type" value="Genomic_DNA"/>
</dbReference>
<dbReference type="AlphaFoldDB" id="A0A9P3LY56"/>
<dbReference type="Proteomes" id="UP000827284">
    <property type="component" value="Unassembled WGS sequence"/>
</dbReference>
<evidence type="ECO:0000313" key="2">
    <source>
        <dbReference type="Proteomes" id="UP000827284"/>
    </source>
</evidence>
<dbReference type="OrthoDB" id="2369460at2759"/>
<organism evidence="1 2">
    <name type="scientific">Entomortierella parvispora</name>
    <dbReference type="NCBI Taxonomy" id="205924"/>
    <lineage>
        <taxon>Eukaryota</taxon>
        <taxon>Fungi</taxon>
        <taxon>Fungi incertae sedis</taxon>
        <taxon>Mucoromycota</taxon>
        <taxon>Mortierellomycotina</taxon>
        <taxon>Mortierellomycetes</taxon>
        <taxon>Mortierellales</taxon>
        <taxon>Mortierellaceae</taxon>
        <taxon>Entomortierella</taxon>
    </lineage>
</organism>
<sequence>MQVTAHPHPQRVASLSTLPPECLELILQNLRQPNLHDRGSSLARLMQVNSYFCSAALPYLYGSVFRGIGTFGQPQTLNEARCFKALQTVLRHRPAAEISDLLSAAYDIDRSWTGDEHGQGSGSARKIDYLSAIHTFNPSSLDYAPLYCFDEGGYTVRHDWRDYPQRLADMVFRSKENQRQVRSMGDIDPSGYVPFVAPACFGEGAFDENLPLPPRVCVGHLSDEPFRYAALSILLRREVTWTVCSPILEQIQDLVIPLSDVHRYLDVVHRFRSLKSVQFKMDELLQPPMPYERQSIPLTQRDVDDMESGKQRQYQQFSTMVQFVRKHCELFPNLLNEADCPDDFHWPRKMSCPSDIIDEMKLCLPPLHAPTLIWHLNWKQVLLKLIRTDLSHVETIHLLNSETDHASALLWKSDPTFLARCRSLQTLNIFTIGPSSFSWAVKEKKAWDLHQADMASQVSRDILTAVPPKEPAPLKQIRLITNEPSNEELDDAIFAFGNTLEIVQFNVDVDDQLLGETAPIYMGRGWNLPNITHLTISMPSLRLLACPGFYQCLGNKLQQLLLVDRSVMPYMPQDTYTCRPFLETMPDLTKIRLHWKDGPL</sequence>
<evidence type="ECO:0008006" key="3">
    <source>
        <dbReference type="Google" id="ProtNLM"/>
    </source>
</evidence>
<protein>
    <recommendedName>
        <fullName evidence="3">F-box domain-containing protein</fullName>
    </recommendedName>
</protein>
<reference evidence="1" key="2">
    <citation type="journal article" date="2022" name="Microbiol. Resour. Announc.">
        <title>Whole-Genome Sequence of Entomortierella parvispora E1425, a Mucoromycotan Fungus Associated with Burkholderiaceae-Related Endosymbiotic Bacteria.</title>
        <authorList>
            <person name="Herlambang A."/>
            <person name="Guo Y."/>
            <person name="Takashima Y."/>
            <person name="Narisawa K."/>
            <person name="Ohta H."/>
            <person name="Nishizawa T."/>
        </authorList>
    </citation>
    <scope>NUCLEOTIDE SEQUENCE</scope>
    <source>
        <strain evidence="1">E1425</strain>
    </source>
</reference>
<reference evidence="1" key="1">
    <citation type="submission" date="2021-11" db="EMBL/GenBank/DDBJ databases">
        <authorList>
            <person name="Herlambang A."/>
            <person name="Guo Y."/>
            <person name="Takashima Y."/>
            <person name="Nishizawa T."/>
        </authorList>
    </citation>
    <scope>NUCLEOTIDE SEQUENCE</scope>
    <source>
        <strain evidence="1">E1425</strain>
    </source>
</reference>